<feature type="coiled-coil region" evidence="1">
    <location>
        <begin position="320"/>
        <end position="347"/>
    </location>
</feature>
<proteinExistence type="predicted"/>
<feature type="region of interest" description="Disordered" evidence="2">
    <location>
        <begin position="405"/>
        <end position="598"/>
    </location>
</feature>
<feature type="compositionally biased region" description="Low complexity" evidence="2">
    <location>
        <begin position="256"/>
        <end position="266"/>
    </location>
</feature>
<organism evidence="3 4">
    <name type="scientific">Rhipicephalus sanguineus</name>
    <name type="common">Brown dog tick</name>
    <name type="synonym">Ixodes sanguineus</name>
    <dbReference type="NCBI Taxonomy" id="34632"/>
    <lineage>
        <taxon>Eukaryota</taxon>
        <taxon>Metazoa</taxon>
        <taxon>Ecdysozoa</taxon>
        <taxon>Arthropoda</taxon>
        <taxon>Chelicerata</taxon>
        <taxon>Arachnida</taxon>
        <taxon>Acari</taxon>
        <taxon>Parasitiformes</taxon>
        <taxon>Ixodida</taxon>
        <taxon>Ixodoidea</taxon>
        <taxon>Ixodidae</taxon>
        <taxon>Rhipicephalinae</taxon>
        <taxon>Rhipicephalus</taxon>
        <taxon>Rhipicephalus</taxon>
    </lineage>
</organism>
<feature type="region of interest" description="Disordered" evidence="2">
    <location>
        <begin position="230"/>
        <end position="302"/>
    </location>
</feature>
<feature type="compositionally biased region" description="Basic and acidic residues" evidence="2">
    <location>
        <begin position="49"/>
        <end position="60"/>
    </location>
</feature>
<evidence type="ECO:0000313" key="3">
    <source>
        <dbReference type="EMBL" id="KAH7943382.1"/>
    </source>
</evidence>
<protein>
    <submittedName>
        <fullName evidence="3">Uncharacterized protein</fullName>
    </submittedName>
</protein>
<keyword evidence="4" id="KW-1185">Reference proteome</keyword>
<feature type="compositionally biased region" description="Basic residues" evidence="2">
    <location>
        <begin position="1"/>
        <end position="16"/>
    </location>
</feature>
<name>A0A9D4PJE1_RHISA</name>
<feature type="compositionally biased region" description="Basic and acidic residues" evidence="2">
    <location>
        <begin position="73"/>
        <end position="82"/>
    </location>
</feature>
<evidence type="ECO:0000256" key="1">
    <source>
        <dbReference type="SAM" id="Coils"/>
    </source>
</evidence>
<comment type="caution">
    <text evidence="3">The sequence shown here is derived from an EMBL/GenBank/DDBJ whole genome shotgun (WGS) entry which is preliminary data.</text>
</comment>
<feature type="compositionally biased region" description="Polar residues" evidence="2">
    <location>
        <begin position="19"/>
        <end position="35"/>
    </location>
</feature>
<feature type="region of interest" description="Disordered" evidence="2">
    <location>
        <begin position="1"/>
        <end position="132"/>
    </location>
</feature>
<feature type="compositionally biased region" description="Polar residues" evidence="2">
    <location>
        <begin position="110"/>
        <end position="123"/>
    </location>
</feature>
<gene>
    <name evidence="3" type="ORF">HPB52_007691</name>
</gene>
<feature type="compositionally biased region" description="Basic residues" evidence="2">
    <location>
        <begin position="492"/>
        <end position="509"/>
    </location>
</feature>
<accession>A0A9D4PJE1</accession>
<dbReference type="AlphaFoldDB" id="A0A9D4PJE1"/>
<reference evidence="3" key="2">
    <citation type="submission" date="2021-09" db="EMBL/GenBank/DDBJ databases">
        <authorList>
            <person name="Jia N."/>
            <person name="Wang J."/>
            <person name="Shi W."/>
            <person name="Du L."/>
            <person name="Sun Y."/>
            <person name="Zhan W."/>
            <person name="Jiang J."/>
            <person name="Wang Q."/>
            <person name="Zhang B."/>
            <person name="Ji P."/>
            <person name="Sakyi L.B."/>
            <person name="Cui X."/>
            <person name="Yuan T."/>
            <person name="Jiang B."/>
            <person name="Yang W."/>
            <person name="Lam T.T.-Y."/>
            <person name="Chang Q."/>
            <person name="Ding S."/>
            <person name="Wang X."/>
            <person name="Zhu J."/>
            <person name="Ruan X."/>
            <person name="Zhao L."/>
            <person name="Wei J."/>
            <person name="Que T."/>
            <person name="Du C."/>
            <person name="Cheng J."/>
            <person name="Dai P."/>
            <person name="Han X."/>
            <person name="Huang E."/>
            <person name="Gao Y."/>
            <person name="Liu J."/>
            <person name="Shao H."/>
            <person name="Ye R."/>
            <person name="Li L."/>
            <person name="Wei W."/>
            <person name="Wang X."/>
            <person name="Wang C."/>
            <person name="Huo Q."/>
            <person name="Li W."/>
            <person name="Guo W."/>
            <person name="Chen H."/>
            <person name="Chen S."/>
            <person name="Zhou L."/>
            <person name="Zhou L."/>
            <person name="Ni X."/>
            <person name="Tian J."/>
            <person name="Zhou Y."/>
            <person name="Sheng Y."/>
            <person name="Liu T."/>
            <person name="Pan Y."/>
            <person name="Xia L."/>
            <person name="Li J."/>
            <person name="Zhao F."/>
            <person name="Cao W."/>
        </authorList>
    </citation>
    <scope>NUCLEOTIDE SEQUENCE</scope>
    <source>
        <strain evidence="3">Rsan-2018</strain>
        <tissue evidence="3">Larvae</tissue>
    </source>
</reference>
<keyword evidence="1" id="KW-0175">Coiled coil</keyword>
<feature type="compositionally biased region" description="Basic and acidic residues" evidence="2">
    <location>
        <begin position="581"/>
        <end position="594"/>
    </location>
</feature>
<feature type="compositionally biased region" description="Polar residues" evidence="2">
    <location>
        <begin position="230"/>
        <end position="242"/>
    </location>
</feature>
<dbReference type="EMBL" id="JABSTV010001253">
    <property type="protein sequence ID" value="KAH7943382.1"/>
    <property type="molecule type" value="Genomic_DNA"/>
</dbReference>
<evidence type="ECO:0000256" key="2">
    <source>
        <dbReference type="SAM" id="MobiDB-lite"/>
    </source>
</evidence>
<dbReference type="Proteomes" id="UP000821837">
    <property type="component" value="Unassembled WGS sequence"/>
</dbReference>
<dbReference type="VEuPathDB" id="VectorBase:RSAN_048298"/>
<evidence type="ECO:0000313" key="4">
    <source>
        <dbReference type="Proteomes" id="UP000821837"/>
    </source>
</evidence>
<sequence length="621" mass="69396">MSTTGARKRGRSRRPKLTFGSTSSATRNLPSNMQATLEELFANLTLQREPSEDKRRRCDEVAGNASEQSASKRRSEGERPRTPETASSDTHKDLPSPAATKLSSGMDYGTSASEVVQSGTSFTGEAEGDVEQERRAISETNVASIVNQMRDILRENGPTQEDDLLEALGPSQTRVILEAHGTLTAFLDQRPGFRVLCEDLYTFVYYQDPEEDDEACGRSTLVKIEATTAPNDSSVVRNSGRQQAAAGDGGPQRVRSNSSSSDSYESAVDGEEEERESRRYPLKNGFTRVPSRPRHSRAGQVVKHMRDAEVQTQAWYPNPIAELEYTLQKRKAEITELQEALKTLQLSQARELQQLRTSISKLLKRPPPTPPWSVTGAAKTRIGVNERKPTAAFGACVQDSLLPRPWALRPRHPPLRPKPEKQRALAIDPRSQPLPSVDKKSRRSLKRPPLPEFLELPGRVQRHHSGPTVDKKFRRSAKPTPEFPELPSRDSRLRRRVPSLDRKSRRSLKRPPMDEFPELPGRERRHSSGPTVDKKPKKSCPELQSISSSPPGGYATRSRTEQQVSRTPRRAANEQPNNVELENRSRADNSRRPQDGFSRMNFNAIVALMLGHPDATSQAKP</sequence>
<reference evidence="3" key="1">
    <citation type="journal article" date="2020" name="Cell">
        <title>Large-Scale Comparative Analyses of Tick Genomes Elucidate Their Genetic Diversity and Vector Capacities.</title>
        <authorList>
            <consortium name="Tick Genome and Microbiome Consortium (TIGMIC)"/>
            <person name="Jia N."/>
            <person name="Wang J."/>
            <person name="Shi W."/>
            <person name="Du L."/>
            <person name="Sun Y."/>
            <person name="Zhan W."/>
            <person name="Jiang J.F."/>
            <person name="Wang Q."/>
            <person name="Zhang B."/>
            <person name="Ji P."/>
            <person name="Bell-Sakyi L."/>
            <person name="Cui X.M."/>
            <person name="Yuan T.T."/>
            <person name="Jiang B.G."/>
            <person name="Yang W.F."/>
            <person name="Lam T.T."/>
            <person name="Chang Q.C."/>
            <person name="Ding S.J."/>
            <person name="Wang X.J."/>
            <person name="Zhu J.G."/>
            <person name="Ruan X.D."/>
            <person name="Zhao L."/>
            <person name="Wei J.T."/>
            <person name="Ye R.Z."/>
            <person name="Que T.C."/>
            <person name="Du C.H."/>
            <person name="Zhou Y.H."/>
            <person name="Cheng J.X."/>
            <person name="Dai P.F."/>
            <person name="Guo W.B."/>
            <person name="Han X.H."/>
            <person name="Huang E.J."/>
            <person name="Li L.F."/>
            <person name="Wei W."/>
            <person name="Gao Y.C."/>
            <person name="Liu J.Z."/>
            <person name="Shao H.Z."/>
            <person name="Wang X."/>
            <person name="Wang C.C."/>
            <person name="Yang T.C."/>
            <person name="Huo Q.B."/>
            <person name="Li W."/>
            <person name="Chen H.Y."/>
            <person name="Chen S.E."/>
            <person name="Zhou L.G."/>
            <person name="Ni X.B."/>
            <person name="Tian J.H."/>
            <person name="Sheng Y."/>
            <person name="Liu T."/>
            <person name="Pan Y.S."/>
            <person name="Xia L.Y."/>
            <person name="Li J."/>
            <person name="Zhao F."/>
            <person name="Cao W.C."/>
        </authorList>
    </citation>
    <scope>NUCLEOTIDE SEQUENCE</scope>
    <source>
        <strain evidence="3">Rsan-2018</strain>
    </source>
</reference>